<evidence type="ECO:0000313" key="1">
    <source>
        <dbReference type="EMBL" id="KKN51759.1"/>
    </source>
</evidence>
<organism evidence="1">
    <name type="scientific">marine sediment metagenome</name>
    <dbReference type="NCBI Taxonomy" id="412755"/>
    <lineage>
        <taxon>unclassified sequences</taxon>
        <taxon>metagenomes</taxon>
        <taxon>ecological metagenomes</taxon>
    </lineage>
</organism>
<dbReference type="AlphaFoldDB" id="A0A0F9RA94"/>
<gene>
    <name evidence="1" type="ORF">LCGC14_0619360</name>
</gene>
<dbReference type="EMBL" id="LAZR01001049">
    <property type="protein sequence ID" value="KKN51759.1"/>
    <property type="molecule type" value="Genomic_DNA"/>
</dbReference>
<name>A0A0F9RA94_9ZZZZ</name>
<proteinExistence type="predicted"/>
<reference evidence="1" key="1">
    <citation type="journal article" date="2015" name="Nature">
        <title>Complex archaea that bridge the gap between prokaryotes and eukaryotes.</title>
        <authorList>
            <person name="Spang A."/>
            <person name="Saw J.H."/>
            <person name="Jorgensen S.L."/>
            <person name="Zaremba-Niedzwiedzka K."/>
            <person name="Martijn J."/>
            <person name="Lind A.E."/>
            <person name="van Eijk R."/>
            <person name="Schleper C."/>
            <person name="Guy L."/>
            <person name="Ettema T.J."/>
        </authorList>
    </citation>
    <scope>NUCLEOTIDE SEQUENCE</scope>
</reference>
<comment type="caution">
    <text evidence="1">The sequence shown here is derived from an EMBL/GenBank/DDBJ whole genome shotgun (WGS) entry which is preliminary data.</text>
</comment>
<protein>
    <submittedName>
        <fullName evidence="1">Uncharacterized protein</fullName>
    </submittedName>
</protein>
<accession>A0A0F9RA94</accession>
<sequence>MENINKQLERRGLTIGFVDGDTLAEMNLVGTAYESRHKEQAECAQRLVTCWNEHDTLKAKEKLLDEFIADLEVIVTKPGLPHNEVVRRTTTLANDYREIK</sequence>